<feature type="region of interest" description="Disordered" evidence="1">
    <location>
        <begin position="117"/>
        <end position="146"/>
    </location>
</feature>
<name>A0A2A2LMN6_9BILA</name>
<organism evidence="2 3">
    <name type="scientific">Diploscapter pachys</name>
    <dbReference type="NCBI Taxonomy" id="2018661"/>
    <lineage>
        <taxon>Eukaryota</taxon>
        <taxon>Metazoa</taxon>
        <taxon>Ecdysozoa</taxon>
        <taxon>Nematoda</taxon>
        <taxon>Chromadorea</taxon>
        <taxon>Rhabditida</taxon>
        <taxon>Rhabditina</taxon>
        <taxon>Rhabditomorpha</taxon>
        <taxon>Rhabditoidea</taxon>
        <taxon>Rhabditidae</taxon>
        <taxon>Diploscapter</taxon>
    </lineage>
</organism>
<proteinExistence type="predicted"/>
<dbReference type="AlphaFoldDB" id="A0A2A2LMN6"/>
<evidence type="ECO:0000313" key="2">
    <source>
        <dbReference type="EMBL" id="PAV87496.1"/>
    </source>
</evidence>
<evidence type="ECO:0000256" key="1">
    <source>
        <dbReference type="SAM" id="MobiDB-lite"/>
    </source>
</evidence>
<dbReference type="Proteomes" id="UP000218231">
    <property type="component" value="Unassembled WGS sequence"/>
</dbReference>
<feature type="compositionally biased region" description="Polar residues" evidence="1">
    <location>
        <begin position="170"/>
        <end position="187"/>
    </location>
</feature>
<feature type="compositionally biased region" description="Basic and acidic residues" evidence="1">
    <location>
        <begin position="126"/>
        <end position="141"/>
    </location>
</feature>
<accession>A0A2A2LMN6</accession>
<sequence length="221" mass="23548">MMVIDNAKDEEKPVDVAMYSASESEADALKKVQPVLSNRETAAMIRKTIQIISNDQDKVARAFSANRKIESRLKGTNTTARHNIQVRISTLADIVSSKESTDVVNSKTKTAAAAAAGAAGKASSSQKEEPCSTKSPEKDNNSKVLSKIDLSELSKLQKSYEIEPQKTGDAPSSSSTMTPIDDASTTLSTRAGVLETVSTTVKTSSIFDEFSDAISVSLSPL</sequence>
<dbReference type="EMBL" id="LIAE01006566">
    <property type="protein sequence ID" value="PAV87496.1"/>
    <property type="molecule type" value="Genomic_DNA"/>
</dbReference>
<protein>
    <submittedName>
        <fullName evidence="2">Uncharacterized protein</fullName>
    </submittedName>
</protein>
<feature type="region of interest" description="Disordered" evidence="1">
    <location>
        <begin position="158"/>
        <end position="187"/>
    </location>
</feature>
<comment type="caution">
    <text evidence="2">The sequence shown here is derived from an EMBL/GenBank/DDBJ whole genome shotgun (WGS) entry which is preliminary data.</text>
</comment>
<keyword evidence="3" id="KW-1185">Reference proteome</keyword>
<reference evidence="2 3" key="1">
    <citation type="journal article" date="2017" name="Curr. Biol.">
        <title>Genome architecture and evolution of a unichromosomal asexual nematode.</title>
        <authorList>
            <person name="Fradin H."/>
            <person name="Zegar C."/>
            <person name="Gutwein M."/>
            <person name="Lucas J."/>
            <person name="Kovtun M."/>
            <person name="Corcoran D."/>
            <person name="Baugh L.R."/>
            <person name="Kiontke K."/>
            <person name="Gunsalus K."/>
            <person name="Fitch D.H."/>
            <person name="Piano F."/>
        </authorList>
    </citation>
    <scope>NUCLEOTIDE SEQUENCE [LARGE SCALE GENOMIC DNA]</scope>
    <source>
        <strain evidence="2">PF1309</strain>
    </source>
</reference>
<evidence type="ECO:0000313" key="3">
    <source>
        <dbReference type="Proteomes" id="UP000218231"/>
    </source>
</evidence>
<gene>
    <name evidence="2" type="ORF">WR25_18624</name>
</gene>